<organism evidence="1 2">
    <name type="scientific">Folsomia candida</name>
    <name type="common">Springtail</name>
    <dbReference type="NCBI Taxonomy" id="158441"/>
    <lineage>
        <taxon>Eukaryota</taxon>
        <taxon>Metazoa</taxon>
        <taxon>Ecdysozoa</taxon>
        <taxon>Arthropoda</taxon>
        <taxon>Hexapoda</taxon>
        <taxon>Collembola</taxon>
        <taxon>Entomobryomorpha</taxon>
        <taxon>Isotomoidea</taxon>
        <taxon>Isotomidae</taxon>
        <taxon>Proisotominae</taxon>
        <taxon>Folsomia</taxon>
    </lineage>
</organism>
<proteinExistence type="predicted"/>
<keyword evidence="2" id="KW-1185">Reference proteome</keyword>
<dbReference type="Proteomes" id="UP000198287">
    <property type="component" value="Unassembled WGS sequence"/>
</dbReference>
<dbReference type="EMBL" id="LNIX01000025">
    <property type="protein sequence ID" value="OXA42621.1"/>
    <property type="molecule type" value="Genomic_DNA"/>
</dbReference>
<protein>
    <submittedName>
        <fullName evidence="1">Uncharacterized protein</fullName>
    </submittedName>
</protein>
<sequence length="339" mass="39081">MANQQQIIQQLTDYTRFGFQIIPPPHIPELDNIWQWQSNGLPVFESLLRPWERFVPNGITDQRLINGLTGNDQQFIIVCTGTMKRDLLSSLLMEDVKKIDVRSSGSNLIITKTAIPLIPFDNSYRQRSLRVIREMDTKRKSVPELILEVNLNAARGFYGPGTFRCRHSNCTVTGPCISQSPNSTQWGPLPHQRLEVRKRYLCSSNNNVYLIHCAACVASGIWSTYVGSSHNDTNFHKRCSTHPQKPCDQQMQISYPRHTLISTIIRRLNGDEADHDNFLQDPFVHFNFVHNPNDRRYTIIEGNFPTRVSMLRCEEMYKYVCGNFVYDPLTHSGALNKFY</sequence>
<evidence type="ECO:0000313" key="1">
    <source>
        <dbReference type="EMBL" id="OXA42621.1"/>
    </source>
</evidence>
<dbReference type="AlphaFoldDB" id="A0A226DDB7"/>
<name>A0A226DDB7_FOLCA</name>
<reference evidence="1 2" key="1">
    <citation type="submission" date="2015-12" db="EMBL/GenBank/DDBJ databases">
        <title>The genome of Folsomia candida.</title>
        <authorList>
            <person name="Faddeeva A."/>
            <person name="Derks M.F."/>
            <person name="Anvar Y."/>
            <person name="Smit S."/>
            <person name="Van Straalen N."/>
            <person name="Roelofs D."/>
        </authorList>
    </citation>
    <scope>NUCLEOTIDE SEQUENCE [LARGE SCALE GENOMIC DNA]</scope>
    <source>
        <strain evidence="1 2">VU population</strain>
        <tissue evidence="1">Whole body</tissue>
    </source>
</reference>
<evidence type="ECO:0000313" key="2">
    <source>
        <dbReference type="Proteomes" id="UP000198287"/>
    </source>
</evidence>
<gene>
    <name evidence="1" type="ORF">Fcan01_22523</name>
</gene>
<comment type="caution">
    <text evidence="1">The sequence shown here is derived from an EMBL/GenBank/DDBJ whole genome shotgun (WGS) entry which is preliminary data.</text>
</comment>
<accession>A0A226DDB7</accession>
<dbReference type="OrthoDB" id="5975021at2759"/>